<dbReference type="GO" id="GO:0016651">
    <property type="term" value="F:oxidoreductase activity, acting on NAD(P)H"/>
    <property type="evidence" value="ECO:0007669"/>
    <property type="project" value="InterPro"/>
</dbReference>
<dbReference type="CDD" id="cd08249">
    <property type="entry name" value="enoyl_reductase_like"/>
    <property type="match status" value="1"/>
</dbReference>
<protein>
    <recommendedName>
        <fullName evidence="1">Enoyl reductase (ER) domain-containing protein</fullName>
    </recommendedName>
</protein>
<dbReference type="SUPFAM" id="SSF51735">
    <property type="entry name" value="NAD(P)-binding Rossmann-fold domains"/>
    <property type="match status" value="1"/>
</dbReference>
<dbReference type="Pfam" id="PF08240">
    <property type="entry name" value="ADH_N"/>
    <property type="match status" value="1"/>
</dbReference>
<accession>A0A4Y9Z1D0</accession>
<dbReference type="STRING" id="205917.A0A4Y9Z1D0"/>
<evidence type="ECO:0000313" key="2">
    <source>
        <dbReference type="EMBL" id="TFY67673.1"/>
    </source>
</evidence>
<dbReference type="Gene3D" id="3.40.50.720">
    <property type="entry name" value="NAD(P)-binding Rossmann-like Domain"/>
    <property type="match status" value="1"/>
</dbReference>
<dbReference type="InterPro" id="IPR013149">
    <property type="entry name" value="ADH-like_C"/>
</dbReference>
<dbReference type="InterPro" id="IPR047122">
    <property type="entry name" value="Trans-enoyl_RdTase-like"/>
</dbReference>
<keyword evidence="3" id="KW-1185">Reference proteome</keyword>
<evidence type="ECO:0000259" key="1">
    <source>
        <dbReference type="SMART" id="SM00829"/>
    </source>
</evidence>
<dbReference type="SMART" id="SM00829">
    <property type="entry name" value="PKS_ER"/>
    <property type="match status" value="1"/>
</dbReference>
<dbReference type="Proteomes" id="UP000298327">
    <property type="component" value="Unassembled WGS sequence"/>
</dbReference>
<dbReference type="OrthoDB" id="3233595at2759"/>
<sequence>MAPTKMNAAVINTDGNVVVRKIDVPEPGPGEILVKVSAAAQNPIDWKTFTFGKRVGAVVGCDYTGVIEKIGPDVPAGQWKVGERASGFVQGSGPVEDAAHLGAAPLTAIRALWQSYGGLPTPLEPTSTSFPILVYGASTSVGQYVVQFAKLSGLHVIATTSPKNFDLIKSLGADEVFDYHDPEVAKKIKASTGGNLKYAVDNISDKGSSQIISEALSDEGGKVASLLDYEAPRPGVTVSSAVACHLLGKSFDFPFSYTEDLHLTLLGKKYTKFLEEILAKHDINPNPLLVYPNGLASVAEGLQFMADGKVGF</sequence>
<gene>
    <name evidence="2" type="ORF">EVG20_g3863</name>
</gene>
<name>A0A4Y9Z1D0_9AGAM</name>
<dbReference type="Pfam" id="PF00107">
    <property type="entry name" value="ADH_zinc_N"/>
    <property type="match status" value="1"/>
</dbReference>
<dbReference type="InterPro" id="IPR020843">
    <property type="entry name" value="ER"/>
</dbReference>
<reference evidence="2 3" key="1">
    <citation type="submission" date="2019-02" db="EMBL/GenBank/DDBJ databases">
        <title>Genome sequencing of the rare red list fungi Dentipellis fragilis.</title>
        <authorList>
            <person name="Buettner E."/>
            <person name="Kellner H."/>
        </authorList>
    </citation>
    <scope>NUCLEOTIDE SEQUENCE [LARGE SCALE GENOMIC DNA]</scope>
    <source>
        <strain evidence="2 3">DSM 105465</strain>
    </source>
</reference>
<dbReference type="EMBL" id="SEOQ01000184">
    <property type="protein sequence ID" value="TFY67673.1"/>
    <property type="molecule type" value="Genomic_DNA"/>
</dbReference>
<evidence type="ECO:0000313" key="3">
    <source>
        <dbReference type="Proteomes" id="UP000298327"/>
    </source>
</evidence>
<dbReference type="Gene3D" id="3.90.180.10">
    <property type="entry name" value="Medium-chain alcohol dehydrogenases, catalytic domain"/>
    <property type="match status" value="2"/>
</dbReference>
<dbReference type="SUPFAM" id="SSF50129">
    <property type="entry name" value="GroES-like"/>
    <property type="match status" value="1"/>
</dbReference>
<dbReference type="AlphaFoldDB" id="A0A4Y9Z1D0"/>
<feature type="domain" description="Enoyl reductase (ER)" evidence="1">
    <location>
        <begin position="12"/>
        <end position="312"/>
    </location>
</feature>
<dbReference type="PANTHER" id="PTHR45348">
    <property type="entry name" value="HYPOTHETICAL OXIDOREDUCTASE (EUROFUNG)"/>
    <property type="match status" value="1"/>
</dbReference>
<comment type="caution">
    <text evidence="2">The sequence shown here is derived from an EMBL/GenBank/DDBJ whole genome shotgun (WGS) entry which is preliminary data.</text>
</comment>
<dbReference type="InterPro" id="IPR036291">
    <property type="entry name" value="NAD(P)-bd_dom_sf"/>
</dbReference>
<proteinExistence type="predicted"/>
<dbReference type="InterPro" id="IPR011032">
    <property type="entry name" value="GroES-like_sf"/>
</dbReference>
<organism evidence="2 3">
    <name type="scientific">Dentipellis fragilis</name>
    <dbReference type="NCBI Taxonomy" id="205917"/>
    <lineage>
        <taxon>Eukaryota</taxon>
        <taxon>Fungi</taxon>
        <taxon>Dikarya</taxon>
        <taxon>Basidiomycota</taxon>
        <taxon>Agaricomycotina</taxon>
        <taxon>Agaricomycetes</taxon>
        <taxon>Russulales</taxon>
        <taxon>Hericiaceae</taxon>
        <taxon>Dentipellis</taxon>
    </lineage>
</organism>
<dbReference type="InterPro" id="IPR013154">
    <property type="entry name" value="ADH-like_N"/>
</dbReference>
<dbReference type="PANTHER" id="PTHR45348:SF2">
    <property type="entry name" value="ZINC-TYPE ALCOHOL DEHYDROGENASE-LIKE PROTEIN C2E1P3.01"/>
    <property type="match status" value="1"/>
</dbReference>